<keyword evidence="2" id="KW-1185">Reference proteome</keyword>
<reference evidence="1" key="1">
    <citation type="submission" date="2022-04" db="EMBL/GenBank/DDBJ databases">
        <title>Hymenobacter sp. isolated from the air.</title>
        <authorList>
            <person name="Won M."/>
            <person name="Lee C.-M."/>
            <person name="Woen H.-Y."/>
            <person name="Kwon S.-W."/>
        </authorList>
    </citation>
    <scope>NUCLEOTIDE SEQUENCE</scope>
    <source>
        <strain evidence="1">5420S-77</strain>
    </source>
</reference>
<protein>
    <submittedName>
        <fullName evidence="1">Helix-turn-helix domain-containing protein</fullName>
    </submittedName>
</protein>
<gene>
    <name evidence="1" type="ORF">MUN86_12545</name>
</gene>
<proteinExistence type="predicted"/>
<dbReference type="RefSeq" id="WP_245118228.1">
    <property type="nucleotide sequence ID" value="NZ_CP095061.1"/>
</dbReference>
<dbReference type="EMBL" id="CP095061">
    <property type="protein sequence ID" value="UOQ64420.1"/>
    <property type="molecule type" value="Genomic_DNA"/>
</dbReference>
<evidence type="ECO:0000313" key="1">
    <source>
        <dbReference type="EMBL" id="UOQ64420.1"/>
    </source>
</evidence>
<organism evidence="1 2">
    <name type="scientific">Hymenobacter volaticus</name>
    <dbReference type="NCBI Taxonomy" id="2932254"/>
    <lineage>
        <taxon>Bacteria</taxon>
        <taxon>Pseudomonadati</taxon>
        <taxon>Bacteroidota</taxon>
        <taxon>Cytophagia</taxon>
        <taxon>Cytophagales</taxon>
        <taxon>Hymenobacteraceae</taxon>
        <taxon>Hymenobacter</taxon>
    </lineage>
</organism>
<sequence length="65" mass="7190">MTSAPPRLLSIEDAMSECDVSRATVQRWMKIGKVGRHGGTITLQAFFFSPDKPRIPWPALAAYGQ</sequence>
<evidence type="ECO:0000313" key="2">
    <source>
        <dbReference type="Proteomes" id="UP000830401"/>
    </source>
</evidence>
<dbReference type="Proteomes" id="UP000830401">
    <property type="component" value="Chromosome"/>
</dbReference>
<name>A0ABY4G0L6_9BACT</name>
<accession>A0ABY4G0L6</accession>